<reference evidence="2 3" key="1">
    <citation type="journal article" date="2011" name="BMC Genomics">
        <title>Genome sequencing reveals diversification of virulence factor content and possible host adaptation in distinct subpopulations of Salmonella enterica.</title>
        <authorList>
            <person name="den Bakker H.C."/>
            <person name="Moreno Switt A.I."/>
            <person name="Govoni G."/>
            <person name="Cummings C.A."/>
            <person name="Ranieri M.L."/>
            <person name="Degoricija L."/>
            <person name="Hoelzer K."/>
            <person name="Rodriguez-Rivera L.D."/>
            <person name="Brown S."/>
            <person name="Bolchacova E."/>
            <person name="Furtado M.R."/>
            <person name="Wiedmann M."/>
        </authorList>
    </citation>
    <scope>NUCLEOTIDE SEQUENCE [LARGE SCALE GENOMIC DNA]</scope>
    <source>
        <strain evidence="2 3">A4-580</strain>
    </source>
</reference>
<dbReference type="AlphaFoldDB" id="G5SA34"/>
<evidence type="ECO:0000256" key="1">
    <source>
        <dbReference type="SAM" id="MobiDB-lite"/>
    </source>
</evidence>
<protein>
    <submittedName>
        <fullName evidence="2">Uncharacterized protein</fullName>
    </submittedName>
</protein>
<gene>
    <name evidence="2" type="ORF">LTSEWAN_1883</name>
</gene>
<evidence type="ECO:0000313" key="2">
    <source>
        <dbReference type="EMBL" id="EHD04282.1"/>
    </source>
</evidence>
<dbReference type="EMBL" id="AFCX01000623">
    <property type="protein sequence ID" value="EHD04282.1"/>
    <property type="molecule type" value="Genomic_DNA"/>
</dbReference>
<feature type="region of interest" description="Disordered" evidence="1">
    <location>
        <begin position="1"/>
        <end position="31"/>
    </location>
</feature>
<accession>G5SA34</accession>
<feature type="non-terminal residue" evidence="2">
    <location>
        <position position="31"/>
    </location>
</feature>
<name>G5SA34_SALET</name>
<comment type="caution">
    <text evidence="2">The sequence shown here is derived from an EMBL/GenBank/DDBJ whole genome shotgun (WGS) entry which is preliminary data.</text>
</comment>
<proteinExistence type="predicted"/>
<evidence type="ECO:0000313" key="3">
    <source>
        <dbReference type="Proteomes" id="UP000003536"/>
    </source>
</evidence>
<dbReference type="Proteomes" id="UP000003536">
    <property type="component" value="Unassembled WGS sequence"/>
</dbReference>
<organism evidence="2 3">
    <name type="scientific">Salmonella enterica subsp. enterica serovar Wandsworth str. A4-580</name>
    <dbReference type="NCBI Taxonomy" id="913086"/>
    <lineage>
        <taxon>Bacteria</taxon>
        <taxon>Pseudomonadati</taxon>
        <taxon>Pseudomonadota</taxon>
        <taxon>Gammaproteobacteria</taxon>
        <taxon>Enterobacterales</taxon>
        <taxon>Enterobacteriaceae</taxon>
        <taxon>Salmonella</taxon>
    </lineage>
</organism>
<sequence length="31" mass="3261">MARISSFTGMGMASPSKSARRGAVKMRGFAL</sequence>